<dbReference type="InterPro" id="IPR050583">
    <property type="entry name" value="Mycobacterial_A85_antigen"/>
</dbReference>
<dbReference type="PANTHER" id="PTHR48098:SF1">
    <property type="entry name" value="DIACYLGLYCEROL ACYLTRANSFERASE_MYCOLYLTRANSFERASE AG85A"/>
    <property type="match status" value="1"/>
</dbReference>
<name>A0A1T4YV77_9BACT</name>
<accession>A0A1T4YV77</accession>
<dbReference type="EMBL" id="FUYE01000018">
    <property type="protein sequence ID" value="SKB05488.1"/>
    <property type="molecule type" value="Genomic_DNA"/>
</dbReference>
<proteinExistence type="predicted"/>
<dbReference type="Proteomes" id="UP000190774">
    <property type="component" value="Unassembled WGS sequence"/>
</dbReference>
<protein>
    <submittedName>
        <fullName evidence="2">Enterochelin esterase</fullName>
    </submittedName>
</protein>
<sequence>MHLRIAIFLHLACLICSGADIAEPMENPVQSPPPQPRQAWAPIELKADDKPAFPAPLPGWDEPRDDIPHGKLEILEYHSKTVGTRRKLNVYTPPDYVPEKKYPVLYLLHGIGGDEWEWERGAQVNVILDNLIADGKAESMIVVMPNGRAQTNDRPTGDVFQHAPAFTVFEHDLLEDVIPTIESRHAVRKDREQRALAGLSMGGGQSLNFGLAHMDTFAWVGGFSSAPNTRKNEDLLPDPAAAKQLKLLWLSCGSRDGLIHISQDFHAYLKANGVPHLWHVTDHAHDFTEWKQALYWFVQKLAFTEAAAETTR</sequence>
<gene>
    <name evidence="2" type="ORF">SAMN02745166_04285</name>
</gene>
<evidence type="ECO:0000256" key="1">
    <source>
        <dbReference type="SAM" id="SignalP"/>
    </source>
</evidence>
<keyword evidence="3" id="KW-1185">Reference proteome</keyword>
<dbReference type="Pfam" id="PF00756">
    <property type="entry name" value="Esterase"/>
    <property type="match status" value="1"/>
</dbReference>
<keyword evidence="1" id="KW-0732">Signal</keyword>
<dbReference type="GO" id="GO:0016747">
    <property type="term" value="F:acyltransferase activity, transferring groups other than amino-acyl groups"/>
    <property type="evidence" value="ECO:0007669"/>
    <property type="project" value="TreeGrafter"/>
</dbReference>
<dbReference type="Gene3D" id="3.40.50.1820">
    <property type="entry name" value="alpha/beta hydrolase"/>
    <property type="match status" value="1"/>
</dbReference>
<dbReference type="PANTHER" id="PTHR48098">
    <property type="entry name" value="ENTEROCHELIN ESTERASE-RELATED"/>
    <property type="match status" value="1"/>
</dbReference>
<dbReference type="InterPro" id="IPR029058">
    <property type="entry name" value="AB_hydrolase_fold"/>
</dbReference>
<feature type="signal peptide" evidence="1">
    <location>
        <begin position="1"/>
        <end position="21"/>
    </location>
</feature>
<evidence type="ECO:0000313" key="2">
    <source>
        <dbReference type="EMBL" id="SKB05488.1"/>
    </source>
</evidence>
<evidence type="ECO:0000313" key="3">
    <source>
        <dbReference type="Proteomes" id="UP000190774"/>
    </source>
</evidence>
<reference evidence="3" key="1">
    <citation type="submission" date="2017-02" db="EMBL/GenBank/DDBJ databases">
        <authorList>
            <person name="Varghese N."/>
            <person name="Submissions S."/>
        </authorList>
    </citation>
    <scope>NUCLEOTIDE SEQUENCE [LARGE SCALE GENOMIC DNA]</scope>
    <source>
        <strain evidence="3">ATCC 700200</strain>
    </source>
</reference>
<dbReference type="SUPFAM" id="SSF53474">
    <property type="entry name" value="alpha/beta-Hydrolases"/>
    <property type="match status" value="1"/>
</dbReference>
<dbReference type="STRING" id="48467.SAMN02745166_04285"/>
<dbReference type="AlphaFoldDB" id="A0A1T4YV77"/>
<feature type="chain" id="PRO_5012301297" evidence="1">
    <location>
        <begin position="22"/>
        <end position="312"/>
    </location>
</feature>
<dbReference type="InterPro" id="IPR000801">
    <property type="entry name" value="Esterase-like"/>
</dbReference>
<organism evidence="2 3">
    <name type="scientific">Prosthecobacter debontii</name>
    <dbReference type="NCBI Taxonomy" id="48467"/>
    <lineage>
        <taxon>Bacteria</taxon>
        <taxon>Pseudomonadati</taxon>
        <taxon>Verrucomicrobiota</taxon>
        <taxon>Verrucomicrobiia</taxon>
        <taxon>Verrucomicrobiales</taxon>
        <taxon>Verrucomicrobiaceae</taxon>
        <taxon>Prosthecobacter</taxon>
    </lineage>
</organism>